<dbReference type="OrthoDB" id="9811471at2"/>
<proteinExistence type="predicted"/>
<dbReference type="Pfam" id="PF01425">
    <property type="entry name" value="Amidase"/>
    <property type="match status" value="1"/>
</dbReference>
<evidence type="ECO:0000313" key="3">
    <source>
        <dbReference type="EMBL" id="RBP11208.1"/>
    </source>
</evidence>
<dbReference type="InterPro" id="IPR023631">
    <property type="entry name" value="Amidase_dom"/>
</dbReference>
<keyword evidence="3" id="KW-0378">Hydrolase</keyword>
<dbReference type="NCBIfam" id="TIGR02713">
    <property type="entry name" value="allophanate_hyd"/>
    <property type="match status" value="1"/>
</dbReference>
<evidence type="ECO:0000259" key="2">
    <source>
        <dbReference type="Pfam" id="PF21986"/>
    </source>
</evidence>
<dbReference type="PANTHER" id="PTHR11895">
    <property type="entry name" value="TRANSAMIDASE"/>
    <property type="match status" value="1"/>
</dbReference>
<keyword evidence="4" id="KW-1185">Reference proteome</keyword>
<dbReference type="RefSeq" id="WP_113890305.1">
    <property type="nucleotide sequence ID" value="NZ_QNRK01000017.1"/>
</dbReference>
<comment type="caution">
    <text evidence="3">The sequence shown here is derived from an EMBL/GenBank/DDBJ whole genome shotgun (WGS) entry which is preliminary data.</text>
</comment>
<dbReference type="GO" id="GO:0016787">
    <property type="term" value="F:hydrolase activity"/>
    <property type="evidence" value="ECO:0007669"/>
    <property type="project" value="UniProtKB-KW"/>
</dbReference>
<dbReference type="Proteomes" id="UP000253529">
    <property type="component" value="Unassembled WGS sequence"/>
</dbReference>
<sequence>MTETIAALVAAHAAGKPIAATVEEVYRRIAAHDDPALFITLRAEADALAAARRLMEQGPQGRPLYGVPFAVKDNIDVAGMPTTAACPAFAYTPARSAFVVEALERAGAIAIGKTNLDQFATGLVGVRSPYGVPRNALRSDLIPGGSSSGSATAVGAGLVPFSLGTDTAGSGRAPAALNGIVGLKPSLGALSATGVVPACRTLDTISIFALDVASAFAVFQAAAGYDEEDAWSRGFARPELSAFPRGIQFGVPRAEDLEFFGDAEAEAAFARDVAAVDALGGRIVEFDLAPFAEVARLLYEGPWVAERYAAVKALIETNPEALHPVTRAIIAGAKQFDAVATFEAFYRLRALRRKAEQALSAFDVMLVPTIPRLYTVAEVLAEPVLLNSRLGTYTNFVNLLDLCAIATPSGVRGDGLPSSVTLIAPAGADGLVAGLAAAIQANSGAPMGATGFPAPTAGTPAPTTPSATPPGRIALAVVGAHLAGLPLNRELVDLGAAFVGEAETTPDYRLYALAGARPPKPGLLRVPDGEGAAIRAEVWALDAQGFGAFVAKIPAPLGIGTVRLAGGSSVKGFLVEPEGVFGATDISSFGGWRAFLASTGAGR</sequence>
<dbReference type="Pfam" id="PF21986">
    <property type="entry name" value="AH_C"/>
    <property type="match status" value="1"/>
</dbReference>
<dbReference type="InterPro" id="IPR000120">
    <property type="entry name" value="Amidase"/>
</dbReference>
<dbReference type="NCBIfam" id="NF006043">
    <property type="entry name" value="PRK08186.1"/>
    <property type="match status" value="1"/>
</dbReference>
<dbReference type="AlphaFoldDB" id="A0A366F995"/>
<reference evidence="3 4" key="1">
    <citation type="submission" date="2018-06" db="EMBL/GenBank/DDBJ databases">
        <title>Genomic Encyclopedia of Type Strains, Phase IV (KMG-IV): sequencing the most valuable type-strain genomes for metagenomic binning, comparative biology and taxonomic classification.</title>
        <authorList>
            <person name="Goeker M."/>
        </authorList>
    </citation>
    <scope>NUCLEOTIDE SEQUENCE [LARGE SCALE GENOMIC DNA]</scope>
    <source>
        <strain evidence="3 4">DSM 24875</strain>
    </source>
</reference>
<evidence type="ECO:0000259" key="1">
    <source>
        <dbReference type="Pfam" id="PF01425"/>
    </source>
</evidence>
<dbReference type="InterPro" id="IPR014085">
    <property type="entry name" value="Allophanate_hydrolase"/>
</dbReference>
<dbReference type="Gene3D" id="3.10.490.10">
    <property type="entry name" value="Gamma-glutamyl cyclotransferase-like"/>
    <property type="match status" value="1"/>
</dbReference>
<dbReference type="InterPro" id="IPR053844">
    <property type="entry name" value="AH_C"/>
</dbReference>
<name>A0A366F995_9HYPH</name>
<organism evidence="3 4">
    <name type="scientific">Roseiarcus fermentans</name>
    <dbReference type="NCBI Taxonomy" id="1473586"/>
    <lineage>
        <taxon>Bacteria</taxon>
        <taxon>Pseudomonadati</taxon>
        <taxon>Pseudomonadota</taxon>
        <taxon>Alphaproteobacteria</taxon>
        <taxon>Hyphomicrobiales</taxon>
        <taxon>Roseiarcaceae</taxon>
        <taxon>Roseiarcus</taxon>
    </lineage>
</organism>
<feature type="domain" description="Amidase" evidence="1">
    <location>
        <begin position="21"/>
        <end position="431"/>
    </location>
</feature>
<gene>
    <name evidence="3" type="ORF">DFR50_11794</name>
</gene>
<dbReference type="EMBL" id="QNRK01000017">
    <property type="protein sequence ID" value="RBP11208.1"/>
    <property type="molecule type" value="Genomic_DNA"/>
</dbReference>
<feature type="domain" description="Allophanate hydrolase C-terminal" evidence="2">
    <location>
        <begin position="474"/>
        <end position="597"/>
    </location>
</feature>
<dbReference type="Gene3D" id="1.20.58.1700">
    <property type="match status" value="1"/>
</dbReference>
<dbReference type="PANTHER" id="PTHR11895:SF169">
    <property type="entry name" value="GLUTAMYL-TRNA(GLN) AMIDOTRANSFERASE"/>
    <property type="match status" value="1"/>
</dbReference>
<dbReference type="InterPro" id="IPR036928">
    <property type="entry name" value="AS_sf"/>
</dbReference>
<dbReference type="Gene3D" id="3.90.1300.10">
    <property type="entry name" value="Amidase signature (AS) domain"/>
    <property type="match status" value="1"/>
</dbReference>
<dbReference type="SUPFAM" id="SSF75304">
    <property type="entry name" value="Amidase signature (AS) enzymes"/>
    <property type="match status" value="1"/>
</dbReference>
<accession>A0A366F995</accession>
<evidence type="ECO:0000313" key="4">
    <source>
        <dbReference type="Proteomes" id="UP000253529"/>
    </source>
</evidence>
<protein>
    <submittedName>
        <fullName evidence="3">Allophanate hydrolase</fullName>
    </submittedName>
</protein>